<evidence type="ECO:0000313" key="4">
    <source>
        <dbReference type="Proteomes" id="UP000054928"/>
    </source>
</evidence>
<evidence type="ECO:0000313" key="3">
    <source>
        <dbReference type="EMBL" id="CEG47107.1"/>
    </source>
</evidence>
<feature type="signal peptide" evidence="2">
    <location>
        <begin position="1"/>
        <end position="20"/>
    </location>
</feature>
<dbReference type="STRING" id="4781.A0A0N7L7H7"/>
<accession>A0A0N7L7H7</accession>
<feature type="chain" id="PRO_5006015136" evidence="2">
    <location>
        <begin position="21"/>
        <end position="557"/>
    </location>
</feature>
<dbReference type="GeneID" id="36398816"/>
<feature type="region of interest" description="Disordered" evidence="1">
    <location>
        <begin position="47"/>
        <end position="74"/>
    </location>
</feature>
<sequence length="557" mass="62181">MPTSVLQVYFLTLLGGTSLAFDLGGENDVTQITDTIVPSFEKFDGLTQSINSPPDLSENLNGPEQLPDEHTDSSNQVWPLHISLQVGWPSISGDQGQLSWLSNLRGSEELTSSSKDYSGSGGEGPKNEQEWIPHIKEQEAKTLEGDHSDLNPNSLTTDTNFQFPASSAPENSVEVPDSTEIKSQIARDNSRKTDTLLTPTIHREQDVSLTPNIESLPTKSIDDTNEKPKSSFSKTGAFSDNDVTQQQSLLQSETTAGGDLIASMSVWGAPVVASTGTNLSSVEPHLGRITSKSGKCVVAKPTEYISDEYLDWVWQHRIGPTAPLKPNVNWNVMDNSNLLLDKFVHNEGSINYCVRWESNTNLDKQSASQFQGVLERHYNKWNKWLEGYNCWPFKKLNVNIVGWAARDKSQFKWADTTLGHIYEGIVDSSGVPQCPDECYRFYDSISNRWSDTSTCTNEPFDVSLWLSESISNGFGFDWGQQLSLNNTMEHLYDENIMFVGHEIGHGFGLPDFYGPETKPSDDFPNSIMMAYSSTTIMPSDGWMLRRVLDHVRNRFTF</sequence>
<organism evidence="3 4">
    <name type="scientific">Plasmopara halstedii</name>
    <name type="common">Downy mildew of sunflower</name>
    <dbReference type="NCBI Taxonomy" id="4781"/>
    <lineage>
        <taxon>Eukaryota</taxon>
        <taxon>Sar</taxon>
        <taxon>Stramenopiles</taxon>
        <taxon>Oomycota</taxon>
        <taxon>Peronosporomycetes</taxon>
        <taxon>Peronosporales</taxon>
        <taxon>Peronosporaceae</taxon>
        <taxon>Plasmopara</taxon>
    </lineage>
</organism>
<dbReference type="PANTHER" id="PTHR35606:SF4">
    <property type="entry name" value="CELLULOSE-BINDING FAMILY II PROTEIN"/>
    <property type="match status" value="1"/>
</dbReference>
<feature type="region of interest" description="Disordered" evidence="1">
    <location>
        <begin position="143"/>
        <end position="251"/>
    </location>
</feature>
<evidence type="ECO:0000256" key="1">
    <source>
        <dbReference type="SAM" id="MobiDB-lite"/>
    </source>
</evidence>
<feature type="compositionally biased region" description="Polar residues" evidence="1">
    <location>
        <begin position="47"/>
        <end position="62"/>
    </location>
</feature>
<dbReference type="Proteomes" id="UP000054928">
    <property type="component" value="Unassembled WGS sequence"/>
</dbReference>
<feature type="compositionally biased region" description="Polar residues" evidence="1">
    <location>
        <begin position="207"/>
        <end position="218"/>
    </location>
</feature>
<feature type="region of interest" description="Disordered" evidence="1">
    <location>
        <begin position="110"/>
        <end position="129"/>
    </location>
</feature>
<feature type="compositionally biased region" description="Polar residues" evidence="1">
    <location>
        <begin position="150"/>
        <end position="170"/>
    </location>
</feature>
<protein>
    <submittedName>
        <fullName evidence="3">Metallopeptidase, catalytic domain</fullName>
    </submittedName>
</protein>
<dbReference type="PANTHER" id="PTHR35606">
    <property type="entry name" value="CELLULOSE-BINDING FAMILY II PROTEIN"/>
    <property type="match status" value="1"/>
</dbReference>
<reference evidence="4" key="1">
    <citation type="submission" date="2014-09" db="EMBL/GenBank/DDBJ databases">
        <authorList>
            <person name="Sharma Rahul"/>
            <person name="Thines Marco"/>
        </authorList>
    </citation>
    <scope>NUCLEOTIDE SEQUENCE [LARGE SCALE GENOMIC DNA]</scope>
</reference>
<feature type="compositionally biased region" description="Basic and acidic residues" evidence="1">
    <location>
        <begin position="220"/>
        <end position="229"/>
    </location>
</feature>
<dbReference type="EMBL" id="CCYD01002371">
    <property type="protein sequence ID" value="CEG47107.1"/>
    <property type="molecule type" value="Genomic_DNA"/>
</dbReference>
<dbReference type="OrthoDB" id="94998at2759"/>
<keyword evidence="2" id="KW-0732">Signal</keyword>
<dbReference type="RefSeq" id="XP_024583476.1">
    <property type="nucleotide sequence ID" value="XM_024718038.1"/>
</dbReference>
<proteinExistence type="predicted"/>
<evidence type="ECO:0000256" key="2">
    <source>
        <dbReference type="SAM" id="SignalP"/>
    </source>
</evidence>
<feature type="compositionally biased region" description="Polar residues" evidence="1">
    <location>
        <begin position="230"/>
        <end position="244"/>
    </location>
</feature>
<name>A0A0N7L7H7_PLAHL</name>
<keyword evidence="4" id="KW-1185">Reference proteome</keyword>
<dbReference type="AlphaFoldDB" id="A0A0N7L7H7"/>